<name>A0A2R5F8I0_9PROT</name>
<dbReference type="AlphaFoldDB" id="A0A2R5F8I0"/>
<accession>A0A2R5F8I0</accession>
<evidence type="ECO:0000313" key="1">
    <source>
        <dbReference type="EMBL" id="GBG14552.1"/>
    </source>
</evidence>
<evidence type="ECO:0000313" key="2">
    <source>
        <dbReference type="Proteomes" id="UP000245081"/>
    </source>
</evidence>
<proteinExistence type="predicted"/>
<protein>
    <submittedName>
        <fullName evidence="1">Tyrosine--tRNA ligase</fullName>
    </submittedName>
</protein>
<keyword evidence="1" id="KW-0436">Ligase</keyword>
<gene>
    <name evidence="1" type="ORF">NMK_2151</name>
</gene>
<sequence>MSFDDWSCMTVERYKDLLLTMVQSSEVGNKQEFASIIEQAYTRFCASTSTRITTEEFAQKLGLAGRVSVARQLLVGLGDRARMDPLKPDVPLSHTYWTVEVDALAELIHATTKENGADSQ</sequence>
<dbReference type="Proteomes" id="UP000245081">
    <property type="component" value="Unassembled WGS sequence"/>
</dbReference>
<dbReference type="EMBL" id="BDOQ01000008">
    <property type="protein sequence ID" value="GBG14552.1"/>
    <property type="molecule type" value="Genomic_DNA"/>
</dbReference>
<reference evidence="1 2" key="1">
    <citation type="journal article" date="2018" name="Environ. Microbiol.">
        <title>Isolation and genomic characterization of Novimethylophilus kurashikiensis gen. nov. sp. nov., a new lanthanide-dependent methylotrophic species of Methylophilaceae.</title>
        <authorList>
            <person name="Lv H."/>
            <person name="Sahin N."/>
            <person name="Tani A."/>
        </authorList>
    </citation>
    <scope>NUCLEOTIDE SEQUENCE [LARGE SCALE GENOMIC DNA]</scope>
    <source>
        <strain evidence="1 2">La2-4</strain>
    </source>
</reference>
<dbReference type="GO" id="GO:0016874">
    <property type="term" value="F:ligase activity"/>
    <property type="evidence" value="ECO:0007669"/>
    <property type="project" value="UniProtKB-KW"/>
</dbReference>
<keyword evidence="2" id="KW-1185">Reference proteome</keyword>
<organism evidence="1 2">
    <name type="scientific">Novimethylophilus kurashikiensis</name>
    <dbReference type="NCBI Taxonomy" id="1825523"/>
    <lineage>
        <taxon>Bacteria</taxon>
        <taxon>Pseudomonadati</taxon>
        <taxon>Pseudomonadota</taxon>
        <taxon>Betaproteobacteria</taxon>
        <taxon>Nitrosomonadales</taxon>
        <taxon>Methylophilaceae</taxon>
        <taxon>Novimethylophilus</taxon>
    </lineage>
</organism>
<comment type="caution">
    <text evidence="1">The sequence shown here is derived from an EMBL/GenBank/DDBJ whole genome shotgun (WGS) entry which is preliminary data.</text>
</comment>